<keyword evidence="2" id="KW-0238">DNA-binding</keyword>
<name>A0ABP8KJB0_9ACTN</name>
<dbReference type="EMBL" id="BAABFR010000176">
    <property type="protein sequence ID" value="GAA4407317.1"/>
    <property type="molecule type" value="Genomic_DNA"/>
</dbReference>
<evidence type="ECO:0000256" key="4">
    <source>
        <dbReference type="PROSITE-ProRule" id="PRU10137"/>
    </source>
</evidence>
<dbReference type="Proteomes" id="UP001500635">
    <property type="component" value="Unassembled WGS sequence"/>
</dbReference>
<dbReference type="SMART" id="SM00857">
    <property type="entry name" value="Resolvase"/>
    <property type="match status" value="1"/>
</dbReference>
<dbReference type="RefSeq" id="WP_345001711.1">
    <property type="nucleotide sequence ID" value="NZ_BAABFR010000176.1"/>
</dbReference>
<keyword evidence="3" id="KW-0233">DNA recombination</keyword>
<protein>
    <submittedName>
        <fullName evidence="6">Recombinase family protein</fullName>
    </submittedName>
</protein>
<sequence length="242" mass="25633">MKVVGYLRVSTIEQAEHGFGLDSQRAAVRAAATAGGHRVVAWCSDEGISGAKPAADRPGLTDALEMIRDGKAQGIVVRDLDRLAREITVQEAVLAAVWQTADAVVLTSSGPVQPDDPDDPMRRVLRLMVGVFADLERSMIAKRLRDGRRAKKAKGGWAAGREPYGFASVPPKERAADNLHGALVPVADQQAALDRILDLHTHGASLRSIAAALTEEGHPTSGGGRCQPTTVARIIARNTTAA</sequence>
<dbReference type="PROSITE" id="PS00397">
    <property type="entry name" value="RECOMBINASES_1"/>
    <property type="match status" value="1"/>
</dbReference>
<organism evidence="6 7">
    <name type="scientific">Tsukamurella soli</name>
    <dbReference type="NCBI Taxonomy" id="644556"/>
    <lineage>
        <taxon>Bacteria</taxon>
        <taxon>Bacillati</taxon>
        <taxon>Actinomycetota</taxon>
        <taxon>Actinomycetes</taxon>
        <taxon>Mycobacteriales</taxon>
        <taxon>Tsukamurellaceae</taxon>
        <taxon>Tsukamurella</taxon>
    </lineage>
</organism>
<dbReference type="PROSITE" id="PS51736">
    <property type="entry name" value="RECOMBINASES_3"/>
    <property type="match status" value="1"/>
</dbReference>
<gene>
    <name evidence="6" type="ORF">GCM10023147_51260</name>
</gene>
<dbReference type="InterPro" id="IPR011109">
    <property type="entry name" value="DNA_bind_recombinase_dom"/>
</dbReference>
<keyword evidence="7" id="KW-1185">Reference proteome</keyword>
<accession>A0ABP8KJB0</accession>
<feature type="domain" description="Resolvase/invertase-type recombinase catalytic" evidence="5">
    <location>
        <begin position="2"/>
        <end position="155"/>
    </location>
</feature>
<dbReference type="Pfam" id="PF07508">
    <property type="entry name" value="Recombinase"/>
    <property type="match status" value="1"/>
</dbReference>
<dbReference type="PANTHER" id="PTHR30461">
    <property type="entry name" value="DNA-INVERTASE FROM LAMBDOID PROPHAGE"/>
    <property type="match status" value="1"/>
</dbReference>
<dbReference type="Pfam" id="PF00239">
    <property type="entry name" value="Resolvase"/>
    <property type="match status" value="1"/>
</dbReference>
<evidence type="ECO:0000256" key="2">
    <source>
        <dbReference type="ARBA" id="ARBA00023125"/>
    </source>
</evidence>
<evidence type="ECO:0000256" key="1">
    <source>
        <dbReference type="ARBA" id="ARBA00022908"/>
    </source>
</evidence>
<dbReference type="Gene3D" id="3.90.1750.20">
    <property type="entry name" value="Putative Large Serine Recombinase, Chain B, Domain 2"/>
    <property type="match status" value="1"/>
</dbReference>
<keyword evidence="1" id="KW-0229">DNA integration</keyword>
<dbReference type="CDD" id="cd00338">
    <property type="entry name" value="Ser_Recombinase"/>
    <property type="match status" value="1"/>
</dbReference>
<dbReference type="SUPFAM" id="SSF53041">
    <property type="entry name" value="Resolvase-like"/>
    <property type="match status" value="1"/>
</dbReference>
<comment type="caution">
    <text evidence="6">The sequence shown here is derived from an EMBL/GenBank/DDBJ whole genome shotgun (WGS) entry which is preliminary data.</text>
</comment>
<dbReference type="InterPro" id="IPR006118">
    <property type="entry name" value="Recombinase_CS"/>
</dbReference>
<dbReference type="InterPro" id="IPR038109">
    <property type="entry name" value="DNA_bind_recomb_sf"/>
</dbReference>
<dbReference type="InterPro" id="IPR006119">
    <property type="entry name" value="Resolv_N"/>
</dbReference>
<feature type="active site" description="O-(5'-phospho-DNA)-serine intermediate" evidence="4">
    <location>
        <position position="10"/>
    </location>
</feature>
<dbReference type="Gene3D" id="3.40.50.1390">
    <property type="entry name" value="Resolvase, N-terminal catalytic domain"/>
    <property type="match status" value="1"/>
</dbReference>
<reference evidence="7" key="1">
    <citation type="journal article" date="2019" name="Int. J. Syst. Evol. Microbiol.">
        <title>The Global Catalogue of Microorganisms (GCM) 10K type strain sequencing project: providing services to taxonomists for standard genome sequencing and annotation.</title>
        <authorList>
            <consortium name="The Broad Institute Genomics Platform"/>
            <consortium name="The Broad Institute Genome Sequencing Center for Infectious Disease"/>
            <person name="Wu L."/>
            <person name="Ma J."/>
        </authorList>
    </citation>
    <scope>NUCLEOTIDE SEQUENCE [LARGE SCALE GENOMIC DNA]</scope>
    <source>
        <strain evidence="7">JCM 17688</strain>
    </source>
</reference>
<dbReference type="InterPro" id="IPR050639">
    <property type="entry name" value="SSR_resolvase"/>
</dbReference>
<dbReference type="PANTHER" id="PTHR30461:SF23">
    <property type="entry name" value="DNA RECOMBINASE-RELATED"/>
    <property type="match status" value="1"/>
</dbReference>
<proteinExistence type="predicted"/>
<evidence type="ECO:0000256" key="3">
    <source>
        <dbReference type="ARBA" id="ARBA00023172"/>
    </source>
</evidence>
<evidence type="ECO:0000313" key="6">
    <source>
        <dbReference type="EMBL" id="GAA4407317.1"/>
    </source>
</evidence>
<evidence type="ECO:0000259" key="5">
    <source>
        <dbReference type="PROSITE" id="PS51736"/>
    </source>
</evidence>
<dbReference type="InterPro" id="IPR036162">
    <property type="entry name" value="Resolvase-like_N_sf"/>
</dbReference>
<evidence type="ECO:0000313" key="7">
    <source>
        <dbReference type="Proteomes" id="UP001500635"/>
    </source>
</evidence>